<comment type="caution">
    <text evidence="8">The sequence shown here is derived from an EMBL/GenBank/DDBJ whole genome shotgun (WGS) entry which is preliminary data.</text>
</comment>
<dbReference type="Pfam" id="PF07980">
    <property type="entry name" value="SusD_RagB"/>
    <property type="match status" value="1"/>
</dbReference>
<feature type="domain" description="RagB/SusD" evidence="6">
    <location>
        <begin position="309"/>
        <end position="397"/>
    </location>
</feature>
<evidence type="ECO:0000313" key="9">
    <source>
        <dbReference type="Proteomes" id="UP000192610"/>
    </source>
</evidence>
<dbReference type="GO" id="GO:0009279">
    <property type="term" value="C:cell outer membrane"/>
    <property type="evidence" value="ECO:0007669"/>
    <property type="project" value="UniProtKB-SubCell"/>
</dbReference>
<dbReference type="Gene3D" id="1.25.40.390">
    <property type="match status" value="1"/>
</dbReference>
<reference evidence="9" key="1">
    <citation type="submission" date="2016-04" db="EMBL/GenBank/DDBJ databases">
        <authorList>
            <person name="Chen L."/>
            <person name="Zhuang W."/>
            <person name="Wang G."/>
        </authorList>
    </citation>
    <scope>NUCLEOTIDE SEQUENCE [LARGE SCALE GENOMIC DNA]</scope>
    <source>
        <strain evidence="9">17621</strain>
    </source>
</reference>
<organism evidence="8 9">
    <name type="scientific">Niastella yeongjuensis</name>
    <dbReference type="NCBI Taxonomy" id="354355"/>
    <lineage>
        <taxon>Bacteria</taxon>
        <taxon>Pseudomonadati</taxon>
        <taxon>Bacteroidota</taxon>
        <taxon>Chitinophagia</taxon>
        <taxon>Chitinophagales</taxon>
        <taxon>Chitinophagaceae</taxon>
        <taxon>Niastella</taxon>
    </lineage>
</organism>
<name>A0A1V9EEW5_9BACT</name>
<protein>
    <submittedName>
        <fullName evidence="8">Carbohydrate-binding protein SusD</fullName>
    </submittedName>
</protein>
<proteinExistence type="inferred from homology"/>
<dbReference type="InterPro" id="IPR011990">
    <property type="entry name" value="TPR-like_helical_dom_sf"/>
</dbReference>
<dbReference type="OrthoDB" id="5694214at2"/>
<evidence type="ECO:0000256" key="5">
    <source>
        <dbReference type="ARBA" id="ARBA00023237"/>
    </source>
</evidence>
<comment type="subcellular location">
    <subcellularLocation>
        <location evidence="1">Cell outer membrane</location>
    </subcellularLocation>
</comment>
<dbReference type="InterPro" id="IPR012944">
    <property type="entry name" value="SusD_RagB_dom"/>
</dbReference>
<keyword evidence="5" id="KW-0998">Cell outer membrane</keyword>
<evidence type="ECO:0000256" key="1">
    <source>
        <dbReference type="ARBA" id="ARBA00004442"/>
    </source>
</evidence>
<evidence type="ECO:0000259" key="7">
    <source>
        <dbReference type="Pfam" id="PF14322"/>
    </source>
</evidence>
<gene>
    <name evidence="8" type="ORF">A4H97_08800</name>
</gene>
<dbReference type="RefSeq" id="WP_081202516.1">
    <property type="nucleotide sequence ID" value="NZ_FOCZ01000006.1"/>
</dbReference>
<dbReference type="AlphaFoldDB" id="A0A1V9EEW5"/>
<keyword evidence="3" id="KW-0732">Signal</keyword>
<dbReference type="SUPFAM" id="SSF48452">
    <property type="entry name" value="TPR-like"/>
    <property type="match status" value="1"/>
</dbReference>
<dbReference type="Proteomes" id="UP000192610">
    <property type="component" value="Unassembled WGS sequence"/>
</dbReference>
<sequence length="424" mass="47008">MKKRILLVLLVAVIMGVSCSKKLDLYPHSAAAAGNLSAKDVELFLTGVYNKVQNAPGRESYIFFDLIGGNLITARGTGGPTQLINSLLRPEQAMISAAWNGYYTALYQVNILLESAASMEASTRKDEILGVAHFFRGYIYYNLVTRWGGVPVLEKNTISNVPRNTEVETWQFIENEMEQAINLAPAYSDYYYVSKDAATALLARTKLAQGKLAEAATLAEQLITSGNYKLDAFEKIFRGQQNTEEIFAFKNLTIESGIAISTLFYTYAQPVKGSYAYAPANDVMQLYDNADKRKAMSIDVFGSDNIINKYPSGQTGTDPLIITRLAEMYLISAEAKGLNGLTRLNELRAARGLPAVNPVTDADYINAVLLERRRELLAEGFRWYDLVRLNKAKTELDISDAQMKLPIPESERVLNGLLEPNPGY</sequence>
<evidence type="ECO:0000256" key="2">
    <source>
        <dbReference type="ARBA" id="ARBA00006275"/>
    </source>
</evidence>
<evidence type="ECO:0000313" key="8">
    <source>
        <dbReference type="EMBL" id="OQP44465.1"/>
    </source>
</evidence>
<feature type="domain" description="SusD-like N-terminal" evidence="7">
    <location>
        <begin position="40"/>
        <end position="206"/>
    </location>
</feature>
<evidence type="ECO:0000259" key="6">
    <source>
        <dbReference type="Pfam" id="PF07980"/>
    </source>
</evidence>
<dbReference type="CDD" id="cd08977">
    <property type="entry name" value="SusD"/>
    <property type="match status" value="1"/>
</dbReference>
<dbReference type="InterPro" id="IPR033985">
    <property type="entry name" value="SusD-like_N"/>
</dbReference>
<evidence type="ECO:0000256" key="4">
    <source>
        <dbReference type="ARBA" id="ARBA00023136"/>
    </source>
</evidence>
<dbReference type="EMBL" id="LVXG01000034">
    <property type="protein sequence ID" value="OQP44465.1"/>
    <property type="molecule type" value="Genomic_DNA"/>
</dbReference>
<dbReference type="PROSITE" id="PS51257">
    <property type="entry name" value="PROKAR_LIPOPROTEIN"/>
    <property type="match status" value="1"/>
</dbReference>
<keyword evidence="4" id="KW-0472">Membrane</keyword>
<accession>A0A1V9EEW5</accession>
<evidence type="ECO:0000256" key="3">
    <source>
        <dbReference type="ARBA" id="ARBA00022729"/>
    </source>
</evidence>
<dbReference type="Pfam" id="PF14322">
    <property type="entry name" value="SusD-like_3"/>
    <property type="match status" value="1"/>
</dbReference>
<comment type="similarity">
    <text evidence="2">Belongs to the SusD family.</text>
</comment>
<dbReference type="STRING" id="354355.SAMN05660816_03786"/>
<keyword evidence="9" id="KW-1185">Reference proteome</keyword>